<dbReference type="GO" id="GO:0006508">
    <property type="term" value="P:proteolysis"/>
    <property type="evidence" value="ECO:0007669"/>
    <property type="project" value="UniProtKB-KW"/>
</dbReference>
<evidence type="ECO:0000313" key="5">
    <source>
        <dbReference type="Proteomes" id="UP001163046"/>
    </source>
</evidence>
<comment type="caution">
    <text evidence="4">The sequence shown here is derived from an EMBL/GenBank/DDBJ whole genome shotgun (WGS) entry which is preliminary data.</text>
</comment>
<dbReference type="EC" id="3.4.21.9" evidence="4"/>
<feature type="domain" description="Peptidase S1" evidence="3">
    <location>
        <begin position="170"/>
        <end position="395"/>
    </location>
</feature>
<dbReference type="CDD" id="cd00190">
    <property type="entry name" value="Tryp_SPc"/>
    <property type="match status" value="2"/>
</dbReference>
<dbReference type="InterPro" id="IPR043504">
    <property type="entry name" value="Peptidase_S1_PA_chymotrypsin"/>
</dbReference>
<evidence type="ECO:0000259" key="3">
    <source>
        <dbReference type="PROSITE" id="PS50240"/>
    </source>
</evidence>
<dbReference type="OrthoDB" id="10059102at2759"/>
<dbReference type="PRINTS" id="PR00722">
    <property type="entry name" value="CHYMOTRYPSIN"/>
</dbReference>
<gene>
    <name evidence="4" type="primary">TMPRSS9_2</name>
    <name evidence="4" type="ORF">OS493_026126</name>
</gene>
<accession>A0A9W9ZYT3</accession>
<evidence type="ECO:0000313" key="4">
    <source>
        <dbReference type="EMBL" id="KAJ7390257.1"/>
    </source>
</evidence>
<dbReference type="InterPro" id="IPR001314">
    <property type="entry name" value="Peptidase_S1A"/>
</dbReference>
<dbReference type="InterPro" id="IPR001254">
    <property type="entry name" value="Trypsin_dom"/>
</dbReference>
<proteinExistence type="inferred from homology"/>
<dbReference type="EMBL" id="MU825418">
    <property type="protein sequence ID" value="KAJ7390257.1"/>
    <property type="molecule type" value="Genomic_DNA"/>
</dbReference>
<name>A0A9W9ZYT3_9CNID</name>
<dbReference type="PANTHER" id="PTHR24252:SF7">
    <property type="entry name" value="HYALIN"/>
    <property type="match status" value="1"/>
</dbReference>
<keyword evidence="4" id="KW-0645">Protease</keyword>
<dbReference type="SMART" id="SM00020">
    <property type="entry name" value="Tryp_SPc"/>
    <property type="match status" value="2"/>
</dbReference>
<keyword evidence="4" id="KW-0812">Transmembrane</keyword>
<keyword evidence="4" id="KW-0472">Membrane</keyword>
<reference evidence="4" key="1">
    <citation type="submission" date="2023-01" db="EMBL/GenBank/DDBJ databases">
        <title>Genome assembly of the deep-sea coral Lophelia pertusa.</title>
        <authorList>
            <person name="Herrera S."/>
            <person name="Cordes E."/>
        </authorList>
    </citation>
    <scope>NUCLEOTIDE SEQUENCE</scope>
    <source>
        <strain evidence="4">USNM1676648</strain>
        <tissue evidence="4">Polyp</tissue>
    </source>
</reference>
<dbReference type="SUPFAM" id="SSF50494">
    <property type="entry name" value="Trypsin-like serine proteases"/>
    <property type="match status" value="2"/>
</dbReference>
<comment type="similarity">
    <text evidence="2">Belongs to the peptidase S1 family. CLIP subfamily.</text>
</comment>
<evidence type="ECO:0000256" key="2">
    <source>
        <dbReference type="ARBA" id="ARBA00024195"/>
    </source>
</evidence>
<dbReference type="GO" id="GO:0004252">
    <property type="term" value="F:serine-type endopeptidase activity"/>
    <property type="evidence" value="ECO:0007669"/>
    <property type="project" value="UniProtKB-EC"/>
</dbReference>
<dbReference type="AlphaFoldDB" id="A0A9W9ZYT3"/>
<dbReference type="FunFam" id="2.40.10.10:FF:000002">
    <property type="entry name" value="Transmembrane protease serine"/>
    <property type="match status" value="2"/>
</dbReference>
<organism evidence="4 5">
    <name type="scientific">Desmophyllum pertusum</name>
    <dbReference type="NCBI Taxonomy" id="174260"/>
    <lineage>
        <taxon>Eukaryota</taxon>
        <taxon>Metazoa</taxon>
        <taxon>Cnidaria</taxon>
        <taxon>Anthozoa</taxon>
        <taxon>Hexacorallia</taxon>
        <taxon>Scleractinia</taxon>
        <taxon>Caryophylliina</taxon>
        <taxon>Caryophylliidae</taxon>
        <taxon>Desmophyllum</taxon>
    </lineage>
</organism>
<sequence length="398" mass="43890">MNTLAITTLRSSNSNDQRCSTKEYTPFVCLTWKLVFQPVKPVLLPDGDGKTRILASSDVLREVEVPLVSKEVCNSNISYNGILNERYFCAGFQDGGKDSCSGDSGGPLACQNEDGSFVLTGVVSWGEGCARANKYGVYLDVRYMLPFIENTLHGHPKCGTRFLPAQSSHAVSGSEARPNSWPWQVELLFQNTHACSGSLIDSRWIMTSAACVNSSHKPENWTARLGEHDRTVLEGYEETIKVEEILTSPKHHITLIRIERMAVLHKRVTPVCLPDANTTFTVGSSCYVSGWKSTKKEGDITAVLNEAQVELASLELCNTSYSGMVSKYERCASTPREKDEVCNVESGAPLVCPGGDGRFVLAGVASSTDWCSNPRQYGVFTDIQMMRSFIEKHHYSEK</sequence>
<dbReference type="PANTHER" id="PTHR24252">
    <property type="entry name" value="ACROSIN-RELATED"/>
    <property type="match status" value="1"/>
</dbReference>
<dbReference type="Gene3D" id="2.40.10.10">
    <property type="entry name" value="Trypsin-like serine proteases"/>
    <property type="match status" value="2"/>
</dbReference>
<feature type="domain" description="Peptidase S1" evidence="3">
    <location>
        <begin position="1"/>
        <end position="153"/>
    </location>
</feature>
<keyword evidence="5" id="KW-1185">Reference proteome</keyword>
<dbReference type="Proteomes" id="UP001163046">
    <property type="component" value="Unassembled WGS sequence"/>
</dbReference>
<dbReference type="PROSITE" id="PS50240">
    <property type="entry name" value="TRYPSIN_DOM"/>
    <property type="match status" value="2"/>
</dbReference>
<keyword evidence="1" id="KW-1015">Disulfide bond</keyword>
<dbReference type="Pfam" id="PF00089">
    <property type="entry name" value="Trypsin"/>
    <property type="match status" value="2"/>
</dbReference>
<dbReference type="InterPro" id="IPR009003">
    <property type="entry name" value="Peptidase_S1_PA"/>
</dbReference>
<dbReference type="FunFam" id="2.40.10.10:FF:000068">
    <property type="entry name" value="transmembrane protease serine 2"/>
    <property type="match status" value="1"/>
</dbReference>
<protein>
    <submittedName>
        <fullName evidence="4">Transmembrane protease serine 9</fullName>
        <ecNumber evidence="4">3.4.21.9</ecNumber>
    </submittedName>
</protein>
<keyword evidence="4" id="KW-0378">Hydrolase</keyword>
<evidence type="ECO:0000256" key="1">
    <source>
        <dbReference type="ARBA" id="ARBA00023157"/>
    </source>
</evidence>